<comment type="catalytic activity">
    <reaction evidence="8">
        <text>DNA(n) + a 2'-deoxyribonucleoside 5'-triphosphate = DNA(n+1) + diphosphate</text>
        <dbReference type="Rhea" id="RHEA:22508"/>
        <dbReference type="Rhea" id="RHEA-COMP:17339"/>
        <dbReference type="Rhea" id="RHEA-COMP:17340"/>
        <dbReference type="ChEBI" id="CHEBI:33019"/>
        <dbReference type="ChEBI" id="CHEBI:61560"/>
        <dbReference type="ChEBI" id="CHEBI:173112"/>
        <dbReference type="EC" id="2.7.7.7"/>
    </reaction>
</comment>
<dbReference type="InterPro" id="IPR012337">
    <property type="entry name" value="RNaseH-like_sf"/>
</dbReference>
<dbReference type="OrthoDB" id="5871067at2759"/>
<keyword evidence="12" id="KW-1185">Reference proteome</keyword>
<gene>
    <name evidence="11" type="ORF">COEREDRAFT_84036</name>
</gene>
<dbReference type="EMBL" id="KZ303651">
    <property type="protein sequence ID" value="PIA12573.1"/>
    <property type="molecule type" value="Genomic_DNA"/>
</dbReference>
<evidence type="ECO:0000256" key="8">
    <source>
        <dbReference type="ARBA" id="ARBA00049244"/>
    </source>
</evidence>
<keyword evidence="4" id="KW-0548">Nucleotidyltransferase</keyword>
<dbReference type="AlphaFoldDB" id="A0A2G5B0M9"/>
<keyword evidence="3" id="KW-0808">Transferase</keyword>
<evidence type="ECO:0000313" key="11">
    <source>
        <dbReference type="EMBL" id="PIA12573.1"/>
    </source>
</evidence>
<dbReference type="SUPFAM" id="SSF53098">
    <property type="entry name" value="Ribonuclease H-like"/>
    <property type="match status" value="1"/>
</dbReference>
<evidence type="ECO:0000256" key="3">
    <source>
        <dbReference type="ARBA" id="ARBA00022679"/>
    </source>
</evidence>
<evidence type="ECO:0000256" key="7">
    <source>
        <dbReference type="ARBA" id="ARBA00023125"/>
    </source>
</evidence>
<feature type="domain" description="DNA-directed DNA polymerase family B mitochondria/virus" evidence="10">
    <location>
        <begin position="530"/>
        <end position="990"/>
    </location>
</feature>
<dbReference type="GO" id="GO:0003677">
    <property type="term" value="F:DNA binding"/>
    <property type="evidence" value="ECO:0007669"/>
    <property type="project" value="UniProtKB-KW"/>
</dbReference>
<dbReference type="GO" id="GO:0006260">
    <property type="term" value="P:DNA replication"/>
    <property type="evidence" value="ECO:0007669"/>
    <property type="project" value="UniProtKB-KW"/>
</dbReference>
<evidence type="ECO:0000256" key="9">
    <source>
        <dbReference type="SAM" id="Coils"/>
    </source>
</evidence>
<dbReference type="InterPro" id="IPR017964">
    <property type="entry name" value="DNA-dir_DNA_pol_B_CS"/>
</dbReference>
<keyword evidence="6" id="KW-0239">DNA-directed DNA polymerase</keyword>
<name>A0A2G5B0M9_COERN</name>
<protein>
    <recommendedName>
        <fullName evidence="2">DNA-directed DNA polymerase</fullName>
        <ecNumber evidence="2">2.7.7.7</ecNumber>
    </recommendedName>
</protein>
<dbReference type="InterPro" id="IPR023211">
    <property type="entry name" value="DNA_pol_palm_dom_sf"/>
</dbReference>
<evidence type="ECO:0000256" key="6">
    <source>
        <dbReference type="ARBA" id="ARBA00022932"/>
    </source>
</evidence>
<organism evidence="11 12">
    <name type="scientific">Coemansia reversa (strain ATCC 12441 / NRRL 1564)</name>
    <dbReference type="NCBI Taxonomy" id="763665"/>
    <lineage>
        <taxon>Eukaryota</taxon>
        <taxon>Fungi</taxon>
        <taxon>Fungi incertae sedis</taxon>
        <taxon>Zoopagomycota</taxon>
        <taxon>Kickxellomycotina</taxon>
        <taxon>Kickxellomycetes</taxon>
        <taxon>Kickxellales</taxon>
        <taxon>Kickxellaceae</taxon>
        <taxon>Coemansia</taxon>
    </lineage>
</organism>
<dbReference type="GO" id="GO:0000166">
    <property type="term" value="F:nucleotide binding"/>
    <property type="evidence" value="ECO:0007669"/>
    <property type="project" value="InterPro"/>
</dbReference>
<dbReference type="Gene3D" id="3.90.1600.10">
    <property type="entry name" value="Palm domain of DNA polymerase"/>
    <property type="match status" value="1"/>
</dbReference>
<evidence type="ECO:0000313" key="12">
    <source>
        <dbReference type="Proteomes" id="UP000242474"/>
    </source>
</evidence>
<accession>A0A2G5B0M9</accession>
<dbReference type="PANTHER" id="PTHR33568">
    <property type="entry name" value="DNA POLYMERASE"/>
    <property type="match status" value="1"/>
</dbReference>
<dbReference type="Pfam" id="PF03175">
    <property type="entry name" value="DNA_pol_B_2"/>
    <property type="match status" value="1"/>
</dbReference>
<dbReference type="STRING" id="763665.A0A2G5B0M9"/>
<dbReference type="GO" id="GO:0003887">
    <property type="term" value="F:DNA-directed DNA polymerase activity"/>
    <property type="evidence" value="ECO:0007669"/>
    <property type="project" value="UniProtKB-KW"/>
</dbReference>
<keyword evidence="9" id="KW-0175">Coiled coil</keyword>
<dbReference type="SUPFAM" id="SSF56672">
    <property type="entry name" value="DNA/RNA polymerases"/>
    <property type="match status" value="1"/>
</dbReference>
<dbReference type="EC" id="2.7.7.7" evidence="2"/>
<evidence type="ECO:0000256" key="4">
    <source>
        <dbReference type="ARBA" id="ARBA00022695"/>
    </source>
</evidence>
<dbReference type="InterPro" id="IPR004868">
    <property type="entry name" value="DNA-dir_DNA_pol_B_mt/vir"/>
</dbReference>
<feature type="coiled-coil region" evidence="9">
    <location>
        <begin position="30"/>
        <end position="64"/>
    </location>
</feature>
<reference evidence="11 12" key="1">
    <citation type="journal article" date="2015" name="Genome Biol. Evol.">
        <title>Phylogenomic analyses indicate that early fungi evolved digesting cell walls of algal ancestors of land plants.</title>
        <authorList>
            <person name="Chang Y."/>
            <person name="Wang S."/>
            <person name="Sekimoto S."/>
            <person name="Aerts A.L."/>
            <person name="Choi C."/>
            <person name="Clum A."/>
            <person name="LaButti K.M."/>
            <person name="Lindquist E.A."/>
            <person name="Yee Ngan C."/>
            <person name="Ohm R.A."/>
            <person name="Salamov A.A."/>
            <person name="Grigoriev I.V."/>
            <person name="Spatafora J.W."/>
            <person name="Berbee M.L."/>
        </authorList>
    </citation>
    <scope>NUCLEOTIDE SEQUENCE [LARGE SCALE GENOMIC DNA]</scope>
    <source>
        <strain evidence="11 12">NRRL 1564</strain>
    </source>
</reference>
<dbReference type="InterPro" id="IPR043502">
    <property type="entry name" value="DNA/RNA_pol_sf"/>
</dbReference>
<keyword evidence="7" id="KW-0238">DNA-binding</keyword>
<evidence type="ECO:0000256" key="2">
    <source>
        <dbReference type="ARBA" id="ARBA00012417"/>
    </source>
</evidence>
<proteinExistence type="inferred from homology"/>
<sequence length="1116" mass="128152">MPEAELRAIESVGGQAVWDNLPEIAKSNILISTTETVKKEKEQRKELERREKEFEDKQKEFERRDKDYKNYEHYIKHALTVDESTPTLEELGTTRSRDVIATSREYIGPVREDHDNLKAGKITFEEAQRKKEELLKRLVKQQDAKRQRERRASGKIIKKQIERDVSKMSTKATDSLSVSIDEFRDTVPVLYKDVAVIVPAQKEVESVIVSQAERCLNEAGNLDHLIHGNSFTMQIVGEGVFNSWLPARCIVNSDGTFHDDWWSWFVNEIEQRVARVVDSDNYEVKDKQLRVVSLGMYYYLQRIESIDNWFADREVNLIMKFKDFEMFTANDLSTNCLRQVVEHFGEVWDASKTLDEMLSPRKVIRGHPGHKRMDQIDTYSDLVWDYHEDVATTDCTNIARIVEYNGHVGVVTSIKRKAPPIKIIRRLPYKPSTNNVVSIFVDIEAFESPQPGKYKLQVPYLICWVIDDSIIDDSSSHGCEATMGGAAVENCPAEQVGSGREGVPAVEKRSGPGCVEKFVIWLIETYQDTEICLYAWYGSGYDYQHIYKYLKDRCEDDTTYVRNNAIIYAKFKMPNKLVIHLKDPFLFILCSLDKAAKAFGVLNKGSFPHEVVKDWGDLDKVIDKWYVVRRSTSESIMDKTVLVTANTWNQVIETNNKLNVLQKAIQYCTIDVLAMQQIWTKFCNLMELHLGVQISTNIFTLSQLSMKIMMATLPPKINLHVPDRKEYDFMHNAIYGGRVVAKNGVYEEPILYADVVSLYPSAMKLLDHPHGKMQLVKTINWNKIGIYEVILTSNKCPDDYMEFVPFRDAKGDLSYNWRAQWQGTYHTYDLLIAGEEGYNIECIRGIEWDKGKLFDTFVDKLFKMKADTPCQCTVKCPGKCPEGGPIRMVAKIALNGGGYGKFVQKPIDTDLYVVRKGVVHGAFERMEKNSDGMIVKARHVINMPRFYPLDDTWDKMVIEDPGALPQHSTQVGISILSGSRYRLYTLCKEFPDIEIIYSDTDSVFVRQSSIDVNVFRAKCGKNLGQLDDTIGSTPHATIDRMYIAGPKMYAYEYHDQDGLAQQVVHCKGVRNEDLKMSHFDWLCKDTDYRIKYNMIVMSKNIVSVQSSIIDKEIKQT</sequence>
<comment type="similarity">
    <text evidence="1">Belongs to the DNA polymerase type-B family.</text>
</comment>
<keyword evidence="5" id="KW-0235">DNA replication</keyword>
<feature type="coiled-coil region" evidence="9">
    <location>
        <begin position="117"/>
        <end position="151"/>
    </location>
</feature>
<dbReference type="PANTHER" id="PTHR33568:SF3">
    <property type="entry name" value="DNA-DIRECTED DNA POLYMERASE"/>
    <property type="match status" value="1"/>
</dbReference>
<evidence type="ECO:0000256" key="1">
    <source>
        <dbReference type="ARBA" id="ARBA00005755"/>
    </source>
</evidence>
<dbReference type="Proteomes" id="UP000242474">
    <property type="component" value="Unassembled WGS sequence"/>
</dbReference>
<evidence type="ECO:0000256" key="5">
    <source>
        <dbReference type="ARBA" id="ARBA00022705"/>
    </source>
</evidence>
<evidence type="ECO:0000259" key="10">
    <source>
        <dbReference type="Pfam" id="PF03175"/>
    </source>
</evidence>
<dbReference type="PROSITE" id="PS00116">
    <property type="entry name" value="DNA_POLYMERASE_B"/>
    <property type="match status" value="1"/>
</dbReference>